<dbReference type="Pfam" id="PF09945">
    <property type="entry name" value="DUF2177"/>
    <property type="match status" value="1"/>
</dbReference>
<keyword evidence="3" id="KW-1185">Reference proteome</keyword>
<dbReference type="RefSeq" id="WP_173804809.1">
    <property type="nucleotide sequence ID" value="NZ_JABSNM010000005.1"/>
</dbReference>
<keyword evidence="1" id="KW-0472">Membrane</keyword>
<sequence length="130" mass="13911">MLWLKGWGAALLAVGLLDALWLGWIARGFYVREMGDLMAAQVRTLPALLFYVGYPAGVAALVLWPRPEALPEAVLRAALVGLLVYGTYDLTNMATLRHWSLRLALVDVAWGTLVSAAAGAAAHLATRPAA</sequence>
<feature type="transmembrane region" description="Helical" evidence="1">
    <location>
        <begin position="47"/>
        <end position="67"/>
    </location>
</feature>
<organism evidence="2 3">
    <name type="scientific">Sphaerotilus uruguayifluvii</name>
    <dbReference type="NCBI Taxonomy" id="2735897"/>
    <lineage>
        <taxon>Bacteria</taxon>
        <taxon>Pseudomonadati</taxon>
        <taxon>Pseudomonadota</taxon>
        <taxon>Betaproteobacteria</taxon>
        <taxon>Burkholderiales</taxon>
        <taxon>Sphaerotilaceae</taxon>
        <taxon>Sphaerotilus</taxon>
    </lineage>
</organism>
<dbReference type="Proteomes" id="UP001516061">
    <property type="component" value="Unassembled WGS sequence"/>
</dbReference>
<protein>
    <submittedName>
        <fullName evidence="2">Membrane protein</fullName>
    </submittedName>
</protein>
<evidence type="ECO:0000256" key="1">
    <source>
        <dbReference type="SAM" id="Phobius"/>
    </source>
</evidence>
<evidence type="ECO:0000313" key="2">
    <source>
        <dbReference type="EMBL" id="NRT55843.1"/>
    </source>
</evidence>
<comment type="caution">
    <text evidence="2">The sequence shown here is derived from an EMBL/GenBank/DDBJ whole genome shotgun (WGS) entry which is preliminary data.</text>
</comment>
<feature type="transmembrane region" description="Helical" evidence="1">
    <location>
        <begin position="73"/>
        <end position="91"/>
    </location>
</feature>
<keyword evidence="1" id="KW-0812">Transmembrane</keyword>
<feature type="transmembrane region" description="Helical" evidence="1">
    <location>
        <begin position="6"/>
        <end position="26"/>
    </location>
</feature>
<dbReference type="InterPro" id="IPR018687">
    <property type="entry name" value="DUF2177_membr"/>
</dbReference>
<keyword evidence="1" id="KW-1133">Transmembrane helix</keyword>
<dbReference type="EMBL" id="JABSNM010000005">
    <property type="protein sequence ID" value="NRT55843.1"/>
    <property type="molecule type" value="Genomic_DNA"/>
</dbReference>
<name>A0ABX2G0M4_9BURK</name>
<proteinExistence type="predicted"/>
<reference evidence="2 3" key="1">
    <citation type="submission" date="2020-05" db="EMBL/GenBank/DDBJ databases">
        <title>Genomic Encyclopedia of Type Strains, Phase IV (KMG-V): Genome sequencing to study the core and pangenomes of soil and plant-associated prokaryotes.</title>
        <authorList>
            <person name="Whitman W."/>
        </authorList>
    </citation>
    <scope>NUCLEOTIDE SEQUENCE [LARGE SCALE GENOMIC DNA]</scope>
    <source>
        <strain evidence="2 3">C29</strain>
    </source>
</reference>
<gene>
    <name evidence="2" type="ORF">HNQ01_001573</name>
</gene>
<feature type="transmembrane region" description="Helical" evidence="1">
    <location>
        <begin position="103"/>
        <end position="125"/>
    </location>
</feature>
<accession>A0ABX2G0M4</accession>
<evidence type="ECO:0000313" key="3">
    <source>
        <dbReference type="Proteomes" id="UP001516061"/>
    </source>
</evidence>